<evidence type="ECO:0000256" key="7">
    <source>
        <dbReference type="ARBA" id="ARBA00022840"/>
    </source>
</evidence>
<dbReference type="PANTHER" id="PTHR45866:SF1">
    <property type="entry name" value="DNA GYRASE SUBUNIT B, MITOCHONDRIAL"/>
    <property type="match status" value="1"/>
</dbReference>
<dbReference type="EMBL" id="PEZZ01000001">
    <property type="protein sequence ID" value="PIS05647.1"/>
    <property type="molecule type" value="Genomic_DNA"/>
</dbReference>
<evidence type="ECO:0000256" key="3">
    <source>
        <dbReference type="ARBA" id="ARBA00010708"/>
    </source>
</evidence>
<accession>A0A2H0W2W4</accession>
<dbReference type="SUPFAM" id="SSF55874">
    <property type="entry name" value="ATPase domain of HSP90 chaperone/DNA topoisomerase II/histidine kinase"/>
    <property type="match status" value="1"/>
</dbReference>
<keyword evidence="5" id="KW-0479">Metal-binding</keyword>
<dbReference type="InterPro" id="IPR001241">
    <property type="entry name" value="Topo_IIA"/>
</dbReference>
<dbReference type="Proteomes" id="UP000230935">
    <property type="component" value="Unassembled WGS sequence"/>
</dbReference>
<name>A0A2H0W2W4_9BACT</name>
<evidence type="ECO:0000256" key="6">
    <source>
        <dbReference type="ARBA" id="ARBA00022741"/>
    </source>
</evidence>
<dbReference type="GO" id="GO:0005524">
    <property type="term" value="F:ATP binding"/>
    <property type="evidence" value="ECO:0007669"/>
    <property type="project" value="UniProtKB-KW"/>
</dbReference>
<dbReference type="AlphaFoldDB" id="A0A2H0W2W4"/>
<dbReference type="SMART" id="SM00387">
    <property type="entry name" value="HATPase_c"/>
    <property type="match status" value="1"/>
</dbReference>
<keyword evidence="6" id="KW-0547">Nucleotide-binding</keyword>
<evidence type="ECO:0000259" key="13">
    <source>
        <dbReference type="SMART" id="SM00387"/>
    </source>
</evidence>
<dbReference type="InterPro" id="IPR013506">
    <property type="entry name" value="Topo_IIA_bsu_dom2"/>
</dbReference>
<dbReference type="SMART" id="SM00433">
    <property type="entry name" value="TOP2c"/>
    <property type="match status" value="1"/>
</dbReference>
<evidence type="ECO:0000256" key="4">
    <source>
        <dbReference type="ARBA" id="ARBA00012895"/>
    </source>
</evidence>
<dbReference type="Pfam" id="PF00204">
    <property type="entry name" value="DNA_gyraseB"/>
    <property type="match status" value="1"/>
</dbReference>
<evidence type="ECO:0000256" key="8">
    <source>
        <dbReference type="ARBA" id="ARBA00022842"/>
    </source>
</evidence>
<keyword evidence="11 14" id="KW-0413">Isomerase</keyword>
<dbReference type="InterPro" id="IPR036890">
    <property type="entry name" value="HATPase_C_sf"/>
</dbReference>
<dbReference type="FunFam" id="3.30.565.10:FF:000002">
    <property type="entry name" value="DNA gyrase subunit B"/>
    <property type="match status" value="1"/>
</dbReference>
<dbReference type="Gene3D" id="3.30.565.10">
    <property type="entry name" value="Histidine kinase-like ATPase, C-terminal domain"/>
    <property type="match status" value="1"/>
</dbReference>
<dbReference type="PRINTS" id="PR01159">
    <property type="entry name" value="DNAGYRASEB"/>
</dbReference>
<evidence type="ECO:0000256" key="1">
    <source>
        <dbReference type="ARBA" id="ARBA00000185"/>
    </source>
</evidence>
<dbReference type="GO" id="GO:0046872">
    <property type="term" value="F:metal ion binding"/>
    <property type="evidence" value="ECO:0007669"/>
    <property type="project" value="UniProtKB-KW"/>
</dbReference>
<reference evidence="15" key="1">
    <citation type="submission" date="2017-09" db="EMBL/GenBank/DDBJ databases">
        <title>Depth-based differentiation of microbial function through sediment-hosted aquifers and enrichment of novel symbionts in the deep terrestrial subsurface.</title>
        <authorList>
            <person name="Probst A.J."/>
            <person name="Ladd B."/>
            <person name="Jarett J.K."/>
            <person name="Geller-Mcgrath D.E."/>
            <person name="Sieber C.M.K."/>
            <person name="Emerson J.B."/>
            <person name="Anantharaman K."/>
            <person name="Thomas B.C."/>
            <person name="Malmstrom R."/>
            <person name="Stieglmeier M."/>
            <person name="Klingl A."/>
            <person name="Woyke T."/>
            <person name="Ryan C.M."/>
            <person name="Banfield J.F."/>
        </authorList>
    </citation>
    <scope>NUCLEOTIDE SEQUENCE [LARGE SCALE GENOMIC DNA]</scope>
</reference>
<dbReference type="InterPro" id="IPR014721">
    <property type="entry name" value="Ribsml_uS5_D2-typ_fold_subgr"/>
</dbReference>
<dbReference type="CDD" id="cd16928">
    <property type="entry name" value="HATPase_GyrB-like"/>
    <property type="match status" value="1"/>
</dbReference>
<keyword evidence="9" id="KW-0799">Topoisomerase</keyword>
<organism evidence="14 15">
    <name type="scientific">Candidatus Buchananbacteria bacterium CG10_big_fil_rev_8_21_14_0_10_42_9</name>
    <dbReference type="NCBI Taxonomy" id="1974526"/>
    <lineage>
        <taxon>Bacteria</taxon>
        <taxon>Candidatus Buchananiibacteriota</taxon>
    </lineage>
</organism>
<comment type="caution">
    <text evidence="14">The sequence shown here is derived from an EMBL/GenBank/DDBJ whole genome shotgun (WGS) entry which is preliminary data.</text>
</comment>
<dbReference type="GO" id="GO:0006265">
    <property type="term" value="P:DNA topological change"/>
    <property type="evidence" value="ECO:0007669"/>
    <property type="project" value="InterPro"/>
</dbReference>
<comment type="catalytic activity">
    <reaction evidence="1">
        <text>ATP-dependent breakage, passage and rejoining of double-stranded DNA.</text>
        <dbReference type="EC" id="5.6.2.2"/>
    </reaction>
</comment>
<dbReference type="InterPro" id="IPR003594">
    <property type="entry name" value="HATPase_dom"/>
</dbReference>
<evidence type="ECO:0000313" key="15">
    <source>
        <dbReference type="Proteomes" id="UP000230935"/>
    </source>
</evidence>
<feature type="region of interest" description="Disordered" evidence="12">
    <location>
        <begin position="1"/>
        <end position="22"/>
    </location>
</feature>
<dbReference type="GO" id="GO:0003918">
    <property type="term" value="F:DNA topoisomerase type II (double strand cut, ATP-hydrolyzing) activity"/>
    <property type="evidence" value="ECO:0007669"/>
    <property type="project" value="UniProtKB-EC"/>
</dbReference>
<evidence type="ECO:0000256" key="5">
    <source>
        <dbReference type="ARBA" id="ARBA00022723"/>
    </source>
</evidence>
<dbReference type="EC" id="5.6.2.2" evidence="4"/>
<evidence type="ECO:0000256" key="2">
    <source>
        <dbReference type="ARBA" id="ARBA00001946"/>
    </source>
</evidence>
<protein>
    <recommendedName>
        <fullName evidence="4">DNA topoisomerase (ATP-hydrolyzing)</fullName>
        <ecNumber evidence="4">5.6.2.2</ecNumber>
    </recommendedName>
</protein>
<comment type="similarity">
    <text evidence="3">Belongs to the type II topoisomerase GyrB family.</text>
</comment>
<dbReference type="Pfam" id="PF02518">
    <property type="entry name" value="HATPase_c"/>
    <property type="match status" value="1"/>
</dbReference>
<gene>
    <name evidence="14" type="ORF">COT81_00010</name>
</gene>
<proteinExistence type="inferred from homology"/>
<feature type="domain" description="Histidine kinase/HSP90-like ATPase" evidence="13">
    <location>
        <begin position="44"/>
        <end position="188"/>
    </location>
</feature>
<keyword evidence="8" id="KW-0460">Magnesium</keyword>
<keyword evidence="7" id="KW-0067">ATP-binding</keyword>
<dbReference type="InterPro" id="IPR000565">
    <property type="entry name" value="Topo_IIA_B"/>
</dbReference>
<keyword evidence="10" id="KW-0238">DNA-binding</keyword>
<dbReference type="PANTHER" id="PTHR45866">
    <property type="entry name" value="DNA GYRASE/TOPOISOMERASE SUBUNIT B"/>
    <property type="match status" value="1"/>
</dbReference>
<dbReference type="SUPFAM" id="SSF54211">
    <property type="entry name" value="Ribosomal protein S5 domain 2-like"/>
    <property type="match status" value="1"/>
</dbReference>
<comment type="cofactor">
    <cofactor evidence="2">
        <name>Mg(2+)</name>
        <dbReference type="ChEBI" id="CHEBI:18420"/>
    </cofactor>
</comment>
<dbReference type="CDD" id="cd00822">
    <property type="entry name" value="TopoII_Trans_DNA_gyrase"/>
    <property type="match status" value="1"/>
</dbReference>
<dbReference type="Gene3D" id="3.30.230.10">
    <property type="match status" value="1"/>
</dbReference>
<feature type="non-terminal residue" evidence="14">
    <location>
        <position position="389"/>
    </location>
</feature>
<evidence type="ECO:0000256" key="10">
    <source>
        <dbReference type="ARBA" id="ARBA00023125"/>
    </source>
</evidence>
<evidence type="ECO:0000313" key="14">
    <source>
        <dbReference type="EMBL" id="PIS05647.1"/>
    </source>
</evidence>
<dbReference type="InterPro" id="IPR020568">
    <property type="entry name" value="Ribosomal_Su5_D2-typ_SF"/>
</dbReference>
<dbReference type="FunFam" id="3.30.230.10:FF:000005">
    <property type="entry name" value="DNA gyrase subunit B"/>
    <property type="match status" value="1"/>
</dbReference>
<dbReference type="GO" id="GO:0003677">
    <property type="term" value="F:DNA binding"/>
    <property type="evidence" value="ECO:0007669"/>
    <property type="project" value="UniProtKB-KW"/>
</dbReference>
<dbReference type="PRINTS" id="PR00418">
    <property type="entry name" value="TPI2FAMILY"/>
</dbReference>
<evidence type="ECO:0000256" key="12">
    <source>
        <dbReference type="SAM" id="MobiDB-lite"/>
    </source>
</evidence>
<evidence type="ECO:0000256" key="11">
    <source>
        <dbReference type="ARBA" id="ARBA00023235"/>
    </source>
</evidence>
<sequence length="389" mass="42916">MANQTAPKKSKPPKSQSDYSAKQITVLEGLDPVRKRPGMYIGNTASEGLHHLIWEVVDNGIDEAMAGFCTQIDVELLPDGTVQVTDDGRGIPVDIHKTAKVSALEVVMTKLHAGGKFGEGGYKVSGGLHGVGVSVVNALSEFTKAEVRRDKKTWIQEYERGKPKKKVKPIGPAKTTGTTITFKPDPEIFTVTEFNLQTIIDHLRQQAYLTKGIRLNIIDSRDKHKLAYSFYFEGGIKSYVKHLNVNVEPKHDNVFYAEKEVDDVKVEVAVQYSNEYKETLFGFANNIYNPEGGTHISGFRTALTRSLNSYAKKKNILKEKDQPLSGEDCREGLTAIVSVKIKEPQFEGQTKAKLGNAEVKSIVDSVTSDALGTFLEENPRDAEAIVGKC</sequence>
<evidence type="ECO:0000256" key="9">
    <source>
        <dbReference type="ARBA" id="ARBA00023029"/>
    </source>
</evidence>